<keyword evidence="1" id="KW-0812">Transmembrane</keyword>
<name>A0A545AG10_9ACTN</name>
<keyword evidence="1" id="KW-0472">Membrane</keyword>
<keyword evidence="3" id="KW-1185">Reference proteome</keyword>
<evidence type="ECO:0000313" key="3">
    <source>
        <dbReference type="Proteomes" id="UP000317982"/>
    </source>
</evidence>
<gene>
    <name evidence="2" type="ORF">FL583_35705</name>
</gene>
<organism evidence="2 3">
    <name type="scientific">Cryptosporangium phraense</name>
    <dbReference type="NCBI Taxonomy" id="2593070"/>
    <lineage>
        <taxon>Bacteria</taxon>
        <taxon>Bacillati</taxon>
        <taxon>Actinomycetota</taxon>
        <taxon>Actinomycetes</taxon>
        <taxon>Cryptosporangiales</taxon>
        <taxon>Cryptosporangiaceae</taxon>
        <taxon>Cryptosporangium</taxon>
    </lineage>
</organism>
<evidence type="ECO:0000256" key="1">
    <source>
        <dbReference type="SAM" id="Phobius"/>
    </source>
</evidence>
<protein>
    <submittedName>
        <fullName evidence="2">Uncharacterized protein</fullName>
    </submittedName>
</protein>
<feature type="transmembrane region" description="Helical" evidence="1">
    <location>
        <begin position="20"/>
        <end position="45"/>
    </location>
</feature>
<reference evidence="2 3" key="1">
    <citation type="submission" date="2019-07" db="EMBL/GenBank/DDBJ databases">
        <title>Cryptosporangium phraense sp. nov., isolated from plant litter.</title>
        <authorList>
            <person name="Suriyachadkun C."/>
        </authorList>
    </citation>
    <scope>NUCLEOTIDE SEQUENCE [LARGE SCALE GENOMIC DNA]</scope>
    <source>
        <strain evidence="2 3">A-T 5661</strain>
    </source>
</reference>
<proteinExistence type="predicted"/>
<dbReference type="AlphaFoldDB" id="A0A545AG10"/>
<evidence type="ECO:0000313" key="2">
    <source>
        <dbReference type="EMBL" id="TQS40266.1"/>
    </source>
</evidence>
<dbReference type="OrthoDB" id="5206531at2"/>
<dbReference type="InParanoid" id="A0A545AG10"/>
<feature type="transmembrane region" description="Helical" evidence="1">
    <location>
        <begin position="121"/>
        <end position="141"/>
    </location>
</feature>
<keyword evidence="1" id="KW-1133">Transmembrane helix</keyword>
<dbReference type="Proteomes" id="UP000317982">
    <property type="component" value="Unassembled WGS sequence"/>
</dbReference>
<feature type="transmembrane region" description="Helical" evidence="1">
    <location>
        <begin position="147"/>
        <end position="168"/>
    </location>
</feature>
<dbReference type="EMBL" id="VIRS01000044">
    <property type="protein sequence ID" value="TQS40266.1"/>
    <property type="molecule type" value="Genomic_DNA"/>
</dbReference>
<comment type="caution">
    <text evidence="2">The sequence shown here is derived from an EMBL/GenBank/DDBJ whole genome shotgun (WGS) entry which is preliminary data.</text>
</comment>
<feature type="transmembrane region" description="Helical" evidence="1">
    <location>
        <begin position="51"/>
        <end position="71"/>
    </location>
</feature>
<sequence length="263" mass="29251">MADGNAEPVERIHRTPVQYLLLVLARPSIWLIWFGGVAVGLAVFSLLLPRWMWTLGSPVYAAAVLVPLCAWRMRVLDSRAVAEGRLAVPEPRRLPAEALEPAALRATVDDALRGLFRYDRVGRYLVLALAVLVFASIFLPTDDIPRWVWIPFVVGGGGWMCWMVLRVIPRFQAAARETRDGFVAGTVPQRVGRIVRINVGDPVVEIPDEETRYEVTCGWSSPPGVRADDEVLVVGEWRRGAVVLVTGVDHKGRPKSFWGELKP</sequence>
<accession>A0A545AG10</accession>
<dbReference type="RefSeq" id="WP_142709324.1">
    <property type="nucleotide sequence ID" value="NZ_VIRS01000044.1"/>
</dbReference>